<dbReference type="PANTHER" id="PTHR39352">
    <property type="entry name" value="PROTEIN CBG14251"/>
    <property type="match status" value="1"/>
</dbReference>
<dbReference type="WBParaSite" id="SMUV_0000961001-mRNA-1">
    <property type="protein sequence ID" value="SMUV_0000961001-mRNA-1"/>
    <property type="gene ID" value="SMUV_0000961001"/>
</dbReference>
<feature type="chain" id="PRO_5005893725" evidence="1">
    <location>
        <begin position="23"/>
        <end position="109"/>
    </location>
</feature>
<accession>A0A0N5AXD4</accession>
<evidence type="ECO:0000313" key="2">
    <source>
        <dbReference type="Proteomes" id="UP000046393"/>
    </source>
</evidence>
<keyword evidence="1" id="KW-0732">Signal</keyword>
<sequence>MTSLQSITFMLLGFVSIQIVSPITLENVYKRLLEKERHTENSFSAQFIRPIGSVDGEFIWPRSYSRSSYLFFDENGAAYNIRPARPSLKNIIERTSFIGSVPATANQLS</sequence>
<proteinExistence type="predicted"/>
<protein>
    <submittedName>
        <fullName evidence="3">Secreted protein</fullName>
    </submittedName>
</protein>
<organism evidence="2 3">
    <name type="scientific">Syphacia muris</name>
    <dbReference type="NCBI Taxonomy" id="451379"/>
    <lineage>
        <taxon>Eukaryota</taxon>
        <taxon>Metazoa</taxon>
        <taxon>Ecdysozoa</taxon>
        <taxon>Nematoda</taxon>
        <taxon>Chromadorea</taxon>
        <taxon>Rhabditida</taxon>
        <taxon>Spirurina</taxon>
        <taxon>Oxyuridomorpha</taxon>
        <taxon>Oxyuroidea</taxon>
        <taxon>Oxyuridae</taxon>
        <taxon>Syphacia</taxon>
    </lineage>
</organism>
<dbReference type="AlphaFoldDB" id="A0A0N5AXD4"/>
<evidence type="ECO:0000313" key="3">
    <source>
        <dbReference type="WBParaSite" id="SMUV_0000961001-mRNA-1"/>
    </source>
</evidence>
<keyword evidence="2" id="KW-1185">Reference proteome</keyword>
<feature type="signal peptide" evidence="1">
    <location>
        <begin position="1"/>
        <end position="22"/>
    </location>
</feature>
<evidence type="ECO:0000256" key="1">
    <source>
        <dbReference type="SAM" id="SignalP"/>
    </source>
</evidence>
<name>A0A0N5AXD4_9BILA</name>
<dbReference type="Proteomes" id="UP000046393">
    <property type="component" value="Unplaced"/>
</dbReference>
<reference evidence="3" key="1">
    <citation type="submission" date="2017-02" db="UniProtKB">
        <authorList>
            <consortium name="WormBaseParasite"/>
        </authorList>
    </citation>
    <scope>IDENTIFICATION</scope>
</reference>
<dbReference type="PANTHER" id="PTHR39352:SF1">
    <property type="entry name" value="NEUROPEPTIDE-LIKE PROTEIN"/>
    <property type="match status" value="1"/>
</dbReference>